<dbReference type="EMBL" id="UWPJ01000027">
    <property type="protein sequence ID" value="VCU71589.1"/>
    <property type="molecule type" value="Genomic_DNA"/>
</dbReference>
<dbReference type="PANTHER" id="PTHR22789:SF0">
    <property type="entry name" value="3-OXO-TETRONATE 4-PHOSPHATE DECARBOXYLASE-RELATED"/>
    <property type="match status" value="1"/>
</dbReference>
<dbReference type="GO" id="GO:0016832">
    <property type="term" value="F:aldehyde-lyase activity"/>
    <property type="evidence" value="ECO:0007669"/>
    <property type="project" value="TreeGrafter"/>
</dbReference>
<gene>
    <name evidence="4" type="primary">novR_8</name>
    <name evidence="4" type="ORF">PIGHUM_03674</name>
</gene>
<dbReference type="Gene3D" id="3.40.225.10">
    <property type="entry name" value="Class II aldolase/adducin N-terminal domain"/>
    <property type="match status" value="1"/>
</dbReference>
<dbReference type="AlphaFoldDB" id="A0A3P4B5K4"/>
<evidence type="ECO:0000256" key="2">
    <source>
        <dbReference type="ARBA" id="ARBA00023239"/>
    </source>
</evidence>
<dbReference type="Proteomes" id="UP000277294">
    <property type="component" value="Unassembled WGS sequence"/>
</dbReference>
<evidence type="ECO:0000313" key="5">
    <source>
        <dbReference type="Proteomes" id="UP000277294"/>
    </source>
</evidence>
<proteinExistence type="predicted"/>
<protein>
    <submittedName>
        <fullName evidence="4">Decarboxylase NovR</fullName>
        <ecNumber evidence="4">4.1.-.-</ecNumber>
    </submittedName>
</protein>
<dbReference type="EC" id="4.1.-.-" evidence="4"/>
<keyword evidence="5" id="KW-1185">Reference proteome</keyword>
<keyword evidence="2 4" id="KW-0456">Lyase</keyword>
<dbReference type="RefSeq" id="WP_124081181.1">
    <property type="nucleotide sequence ID" value="NZ_UWPJ01000027.1"/>
</dbReference>
<evidence type="ECO:0000256" key="1">
    <source>
        <dbReference type="ARBA" id="ARBA00022723"/>
    </source>
</evidence>
<dbReference type="GO" id="GO:0005829">
    <property type="term" value="C:cytosol"/>
    <property type="evidence" value="ECO:0007669"/>
    <property type="project" value="TreeGrafter"/>
</dbReference>
<dbReference type="SUPFAM" id="SSF53639">
    <property type="entry name" value="AraD/HMP-PK domain-like"/>
    <property type="match status" value="1"/>
</dbReference>
<dbReference type="Pfam" id="PF00596">
    <property type="entry name" value="Aldolase_II"/>
    <property type="match status" value="1"/>
</dbReference>
<feature type="domain" description="Class II aldolase/adducin N-terminal" evidence="3">
    <location>
        <begin position="12"/>
        <end position="186"/>
    </location>
</feature>
<sequence>MQARIDTADTRQRIADALAMMEAAHIIDFNGHFSARTGPDRFLINSGASVRSAISAADIIEVDLDGQPLEGDVRPPMEFHIHASIYRRRPEVGAVAHTHPLWSTLFSSVGRKVEPVTMQAALLGEISEFPKTASINTRELGEELADCLGNARVAMLRSHGAVVAAEGVLEVFVLAYYLEETAHRQYLAVPLGTPQVLDAAQREKIRANLWKPHLLQKAWDYHYAKLKR</sequence>
<dbReference type="SMART" id="SM01007">
    <property type="entry name" value="Aldolase_II"/>
    <property type="match status" value="1"/>
</dbReference>
<name>A0A3P4B5K4_9BURK</name>
<reference evidence="4 5" key="1">
    <citation type="submission" date="2018-10" db="EMBL/GenBank/DDBJ databases">
        <authorList>
            <person name="Criscuolo A."/>
        </authorList>
    </citation>
    <scope>NUCLEOTIDE SEQUENCE [LARGE SCALE GENOMIC DNA]</scope>
    <source>
        <strain evidence="4">DnA1</strain>
    </source>
</reference>
<dbReference type="GO" id="GO:0046872">
    <property type="term" value="F:metal ion binding"/>
    <property type="evidence" value="ECO:0007669"/>
    <property type="project" value="UniProtKB-KW"/>
</dbReference>
<keyword evidence="1" id="KW-0479">Metal-binding</keyword>
<dbReference type="InterPro" id="IPR001303">
    <property type="entry name" value="Aldolase_II/adducin_N"/>
</dbReference>
<organism evidence="4 5">
    <name type="scientific">Pigmentiphaga humi</name>
    <dbReference type="NCBI Taxonomy" id="2478468"/>
    <lineage>
        <taxon>Bacteria</taxon>
        <taxon>Pseudomonadati</taxon>
        <taxon>Pseudomonadota</taxon>
        <taxon>Betaproteobacteria</taxon>
        <taxon>Burkholderiales</taxon>
        <taxon>Alcaligenaceae</taxon>
        <taxon>Pigmentiphaga</taxon>
    </lineage>
</organism>
<evidence type="ECO:0000313" key="4">
    <source>
        <dbReference type="EMBL" id="VCU71589.1"/>
    </source>
</evidence>
<accession>A0A3P4B5K4</accession>
<dbReference type="OrthoDB" id="5500703at2"/>
<dbReference type="InterPro" id="IPR036409">
    <property type="entry name" value="Aldolase_II/adducin_N_sf"/>
</dbReference>
<dbReference type="InterPro" id="IPR050197">
    <property type="entry name" value="Aldolase_class_II_sugar_metab"/>
</dbReference>
<dbReference type="PANTHER" id="PTHR22789">
    <property type="entry name" value="FUCULOSE PHOSPHATE ALDOLASE"/>
    <property type="match status" value="1"/>
</dbReference>
<dbReference type="GO" id="GO:0019323">
    <property type="term" value="P:pentose catabolic process"/>
    <property type="evidence" value="ECO:0007669"/>
    <property type="project" value="TreeGrafter"/>
</dbReference>
<evidence type="ECO:0000259" key="3">
    <source>
        <dbReference type="SMART" id="SM01007"/>
    </source>
</evidence>